<dbReference type="InterPro" id="IPR002110">
    <property type="entry name" value="Ankyrin_rpt"/>
</dbReference>
<dbReference type="PANTHER" id="PTHR24171">
    <property type="entry name" value="ANKYRIN REPEAT DOMAIN-CONTAINING PROTEIN 39-RELATED"/>
    <property type="match status" value="1"/>
</dbReference>
<dbReference type="Proteomes" id="UP000190744">
    <property type="component" value="Unassembled WGS sequence"/>
</dbReference>
<evidence type="ECO:0000313" key="5">
    <source>
        <dbReference type="Proteomes" id="UP000190744"/>
    </source>
</evidence>
<evidence type="ECO:0000256" key="1">
    <source>
        <dbReference type="ARBA" id="ARBA00022737"/>
    </source>
</evidence>
<evidence type="ECO:0000256" key="2">
    <source>
        <dbReference type="ARBA" id="ARBA00023043"/>
    </source>
</evidence>
<feature type="repeat" description="ANK" evidence="3">
    <location>
        <begin position="181"/>
        <end position="213"/>
    </location>
</feature>
<dbReference type="InterPro" id="IPR036770">
    <property type="entry name" value="Ankyrin_rpt-contain_sf"/>
</dbReference>
<accession>A0A1S9RUC6</accession>
<keyword evidence="2 3" id="KW-0040">ANK repeat</keyword>
<feature type="repeat" description="ANK" evidence="3">
    <location>
        <begin position="148"/>
        <end position="180"/>
    </location>
</feature>
<organism evidence="4 5">
    <name type="scientific">Penicillium brasilianum</name>
    <dbReference type="NCBI Taxonomy" id="104259"/>
    <lineage>
        <taxon>Eukaryota</taxon>
        <taxon>Fungi</taxon>
        <taxon>Dikarya</taxon>
        <taxon>Ascomycota</taxon>
        <taxon>Pezizomycotina</taxon>
        <taxon>Eurotiomycetes</taxon>
        <taxon>Eurotiomycetidae</taxon>
        <taxon>Eurotiales</taxon>
        <taxon>Aspergillaceae</taxon>
        <taxon>Penicillium</taxon>
    </lineage>
</organism>
<dbReference type="AlphaFoldDB" id="A0A1S9RUC6"/>
<proteinExistence type="predicted"/>
<dbReference type="Pfam" id="PF12796">
    <property type="entry name" value="Ank_2"/>
    <property type="match status" value="1"/>
</dbReference>
<dbReference type="SUPFAM" id="SSF48403">
    <property type="entry name" value="Ankyrin repeat"/>
    <property type="match status" value="1"/>
</dbReference>
<reference evidence="5" key="1">
    <citation type="submission" date="2015-09" db="EMBL/GenBank/DDBJ databases">
        <authorList>
            <person name="Fill T.P."/>
            <person name="Baretta J.F."/>
            <person name="de Almeida L.G."/>
            <person name="Rocha M."/>
            <person name="de Souza D.H."/>
            <person name="Malavazi I."/>
            <person name="Cerdeira L.T."/>
            <person name="Hong H."/>
            <person name="Samborskyy M."/>
            <person name="de Vasconcelos A.T."/>
            <person name="Leadlay P."/>
            <person name="Rodrigues-Filho E."/>
        </authorList>
    </citation>
    <scope>NUCLEOTIDE SEQUENCE [LARGE SCALE GENOMIC DNA]</scope>
    <source>
        <strain evidence="5">LaBioMMi 136</strain>
    </source>
</reference>
<evidence type="ECO:0000256" key="3">
    <source>
        <dbReference type="PROSITE-ProRule" id="PRU00023"/>
    </source>
</evidence>
<keyword evidence="1" id="KW-0677">Repeat</keyword>
<evidence type="ECO:0000313" key="4">
    <source>
        <dbReference type="EMBL" id="OOQ89107.1"/>
    </source>
</evidence>
<protein>
    <submittedName>
        <fullName evidence="4">Uncharacterized protein</fullName>
    </submittedName>
</protein>
<dbReference type="PROSITE" id="PS50297">
    <property type="entry name" value="ANK_REP_REGION"/>
    <property type="match status" value="2"/>
</dbReference>
<dbReference type="Gene3D" id="1.25.40.20">
    <property type="entry name" value="Ankyrin repeat-containing domain"/>
    <property type="match status" value="1"/>
</dbReference>
<feature type="repeat" description="ANK" evidence="3">
    <location>
        <begin position="214"/>
        <end position="246"/>
    </location>
</feature>
<dbReference type="PROSITE" id="PS50088">
    <property type="entry name" value="ANK_REPEAT"/>
    <property type="match status" value="3"/>
</dbReference>
<dbReference type="EMBL" id="LJBN01000116">
    <property type="protein sequence ID" value="OOQ89107.1"/>
    <property type="molecule type" value="Genomic_DNA"/>
</dbReference>
<name>A0A1S9RUC6_PENBI</name>
<sequence length="288" mass="31882">MESEHDELLGAFKRAKELNLCPNRLWLVAGENLPKVFPGCSMSLVIGATVQEHEECTPGMCEYSSRDFTAVQQRHECGTADGAIRETCTQIQNRFPSRIRDEAALKGEPTVWNLSGDAMLETERPYMAISYVWADGTGTGAWQVRDRSGLTPLAWASREGHEISVQALIEAGADIAARDNKGKTPLFLASRRKHEAAVRSLLEVMGTVDSDDGSGWTPLQMAVRMDSVSITQFLLETGRDQEQRSHGSTIQINVLSDVQNHVTTNADVEALELNGRDIRNAFHRFKLP</sequence>
<comment type="caution">
    <text evidence="4">The sequence shown here is derived from an EMBL/GenBank/DDBJ whole genome shotgun (WGS) entry which is preliminary data.</text>
</comment>
<gene>
    <name evidence="4" type="ORF">PEBR_10662</name>
</gene>
<dbReference type="SMART" id="SM00248">
    <property type="entry name" value="ANK"/>
    <property type="match status" value="3"/>
</dbReference>
<dbReference type="PANTHER" id="PTHR24171:SF9">
    <property type="entry name" value="ANKYRIN REPEAT DOMAIN-CONTAINING PROTEIN 39"/>
    <property type="match status" value="1"/>
</dbReference>